<comment type="pathway">
    <text evidence="3">Protein modification; protein glycosylation.</text>
</comment>
<evidence type="ECO:0000256" key="3">
    <source>
        <dbReference type="RuleBase" id="RU363129"/>
    </source>
</evidence>
<evidence type="ECO:0000256" key="1">
    <source>
        <dbReference type="ARBA" id="ARBA00022676"/>
    </source>
</evidence>
<dbReference type="GO" id="GO:0032580">
    <property type="term" value="C:Golgi cisterna membrane"/>
    <property type="evidence" value="ECO:0007669"/>
    <property type="project" value="UniProtKB-SubCell"/>
</dbReference>
<dbReference type="PANTHER" id="PTHR11927">
    <property type="entry name" value="GALACTOSIDE 2-L-FUCOSYLTRANSFERASE"/>
    <property type="match status" value="1"/>
</dbReference>
<reference evidence="4 5" key="1">
    <citation type="submission" date="2020-08" db="EMBL/GenBank/DDBJ databases">
        <title>Aphidius gifuensis genome sequencing and assembly.</title>
        <authorList>
            <person name="Du Z."/>
        </authorList>
    </citation>
    <scope>NUCLEOTIDE SEQUENCE [LARGE SCALE GENOMIC DNA]</scope>
    <source>
        <strain evidence="4">YNYX2018</strain>
        <tissue evidence="4">Adults</tissue>
    </source>
</reference>
<keyword evidence="2 3" id="KW-0808">Transferase</keyword>
<evidence type="ECO:0000313" key="5">
    <source>
        <dbReference type="Proteomes" id="UP000639338"/>
    </source>
</evidence>
<keyword evidence="3" id="KW-0325">Glycoprotein</keyword>
<protein>
    <recommendedName>
        <fullName evidence="3">L-Fucosyltransferase</fullName>
        <ecNumber evidence="3">2.4.1.-</ecNumber>
    </recommendedName>
</protein>
<dbReference type="CDD" id="cd11301">
    <property type="entry name" value="Fut1_Fut2_like"/>
    <property type="match status" value="1"/>
</dbReference>
<keyword evidence="1 3" id="KW-0328">Glycosyltransferase</keyword>
<comment type="caution">
    <text evidence="4">The sequence shown here is derived from an EMBL/GenBank/DDBJ whole genome shotgun (WGS) entry which is preliminary data.</text>
</comment>
<comment type="similarity">
    <text evidence="3">Belongs to the glycosyltransferase 11 family.</text>
</comment>
<sequence>MSRAQQHILAIAIVLAVIVVCGIHVFLFPMYTTNQPNHHTKISSYEQVLCRGGSLNKKKYIINNNKFVPIEWINSCPKYGIVSATQGGRLGNQIFQYASVWATARKTGLDPFLPRCILKTLEEHFDNLSIPPLSYIGTCTIDVGQVVSSLGQWNSTEQNIIIPRYAAYWSLILLWLDDVRREFTFRLALKLYADKILKKISIKFNTTDPTYVGVHVRRTDYVDYLWQKLKIRPAPVRYYLTAMDYFHNKYENVIFVIASDSINWCKFNLNSKKHRISLISDINARGPGKDLAVLAACNHSIIDYGTYGSFAAILTGGETISYNVTTYFSTMIADIMPNWRIMS</sequence>
<keyword evidence="3" id="KW-0333">Golgi apparatus</keyword>
<dbReference type="GO" id="GO:0008107">
    <property type="term" value="F:galactoside 2-alpha-L-fucosyltransferase activity"/>
    <property type="evidence" value="ECO:0007669"/>
    <property type="project" value="InterPro"/>
</dbReference>
<keyword evidence="3" id="KW-0735">Signal-anchor</keyword>
<evidence type="ECO:0000313" key="4">
    <source>
        <dbReference type="EMBL" id="KAF7998557.1"/>
    </source>
</evidence>
<evidence type="ECO:0000256" key="2">
    <source>
        <dbReference type="ARBA" id="ARBA00022679"/>
    </source>
</evidence>
<dbReference type="Proteomes" id="UP000639338">
    <property type="component" value="Unassembled WGS sequence"/>
</dbReference>
<name>A0A834Y8C7_APHGI</name>
<dbReference type="Pfam" id="PF01531">
    <property type="entry name" value="Glyco_transf_11"/>
    <property type="match status" value="1"/>
</dbReference>
<dbReference type="EMBL" id="JACMRX010000001">
    <property type="protein sequence ID" value="KAF7998557.1"/>
    <property type="molecule type" value="Genomic_DNA"/>
</dbReference>
<dbReference type="AlphaFoldDB" id="A0A834Y8C7"/>
<keyword evidence="3" id="KW-0472">Membrane</keyword>
<dbReference type="OrthoDB" id="3226at2759"/>
<dbReference type="PANTHER" id="PTHR11927:SF9">
    <property type="entry name" value="L-FUCOSYLTRANSFERASE"/>
    <property type="match status" value="1"/>
</dbReference>
<accession>A0A834Y8C7</accession>
<gene>
    <name evidence="4" type="ORF">HCN44_010965</name>
</gene>
<organism evidence="4 5">
    <name type="scientific">Aphidius gifuensis</name>
    <name type="common">Parasitoid wasp</name>
    <dbReference type="NCBI Taxonomy" id="684658"/>
    <lineage>
        <taxon>Eukaryota</taxon>
        <taxon>Metazoa</taxon>
        <taxon>Ecdysozoa</taxon>
        <taxon>Arthropoda</taxon>
        <taxon>Hexapoda</taxon>
        <taxon>Insecta</taxon>
        <taxon>Pterygota</taxon>
        <taxon>Neoptera</taxon>
        <taxon>Endopterygota</taxon>
        <taxon>Hymenoptera</taxon>
        <taxon>Apocrita</taxon>
        <taxon>Ichneumonoidea</taxon>
        <taxon>Braconidae</taxon>
        <taxon>Aphidiinae</taxon>
        <taxon>Aphidius</taxon>
    </lineage>
</organism>
<keyword evidence="5" id="KW-1185">Reference proteome</keyword>
<keyword evidence="3" id="KW-1133">Transmembrane helix</keyword>
<dbReference type="UniPathway" id="UPA00378"/>
<comment type="subcellular location">
    <subcellularLocation>
        <location evidence="3">Golgi apparatus</location>
        <location evidence="3">Golgi stack membrane</location>
        <topology evidence="3">Single-pass type II membrane protein</topology>
    </subcellularLocation>
</comment>
<feature type="transmembrane region" description="Helical" evidence="3">
    <location>
        <begin position="7"/>
        <end position="31"/>
    </location>
</feature>
<proteinExistence type="inferred from homology"/>
<keyword evidence="3" id="KW-0812">Transmembrane</keyword>
<dbReference type="InterPro" id="IPR002516">
    <property type="entry name" value="Glyco_trans_11"/>
</dbReference>
<dbReference type="EC" id="2.4.1.-" evidence="3"/>
<dbReference type="GO" id="GO:0005975">
    <property type="term" value="P:carbohydrate metabolic process"/>
    <property type="evidence" value="ECO:0007669"/>
    <property type="project" value="InterPro"/>
</dbReference>